<proteinExistence type="predicted"/>
<dbReference type="PANTHER" id="PTHR33099:SF7">
    <property type="entry name" value="MYND-TYPE DOMAIN-CONTAINING PROTEIN"/>
    <property type="match status" value="1"/>
</dbReference>
<evidence type="ECO:0008006" key="4">
    <source>
        <dbReference type="Google" id="ProtNLM"/>
    </source>
</evidence>
<dbReference type="AlphaFoldDB" id="A0A2S4VHV9"/>
<dbReference type="VEuPathDB" id="FungiDB:PSHT_08884"/>
<evidence type="ECO:0000313" key="3">
    <source>
        <dbReference type="Proteomes" id="UP000239156"/>
    </source>
</evidence>
<dbReference type="Proteomes" id="UP000239156">
    <property type="component" value="Unassembled WGS sequence"/>
</dbReference>
<protein>
    <recommendedName>
        <fullName evidence="4">Prolyl 4-hydroxylase alpha subunit Fe(2+) 2OG dioxygenase domain-containing protein</fullName>
    </recommendedName>
</protein>
<dbReference type="EMBL" id="PKSL01000058">
    <property type="protein sequence ID" value="POW09123.1"/>
    <property type="molecule type" value="Genomic_DNA"/>
</dbReference>
<dbReference type="PANTHER" id="PTHR33099">
    <property type="entry name" value="FE2OG DIOXYGENASE DOMAIN-CONTAINING PROTEIN"/>
    <property type="match status" value="1"/>
</dbReference>
<keyword evidence="3" id="KW-1185">Reference proteome</keyword>
<dbReference type="Gene3D" id="2.60.120.620">
    <property type="entry name" value="q2cbj1_9rhob like domain"/>
    <property type="match status" value="1"/>
</dbReference>
<accession>A0A2S4VHV9</accession>
<feature type="region of interest" description="Disordered" evidence="1">
    <location>
        <begin position="714"/>
        <end position="744"/>
    </location>
</feature>
<dbReference type="VEuPathDB" id="FungiDB:PSTT_07053"/>
<evidence type="ECO:0000256" key="1">
    <source>
        <dbReference type="SAM" id="MobiDB-lite"/>
    </source>
</evidence>
<comment type="caution">
    <text evidence="2">The sequence shown here is derived from an EMBL/GenBank/DDBJ whole genome shotgun (WGS) entry which is preliminary data.</text>
</comment>
<name>A0A2S4VHV9_9BASI</name>
<sequence>MVAICLHLDLPRDMEGDTNNIFRLKTDLRNAFKAINNSGTFAGWGALPTTLPAGFLVDGSREFDLPLSEGHVRQLIAKAHQVPSGRADETTTDGAVWEVTRDELFFLEPAWQGYLVDLSRQVAAELGVDEPIRLDFHRMLIMETGAMLKPRTDTERTPGMFGTLVICLPSPYTGGEVVVKHNDECKTLTTSDADQSFACWYSGVTHEVLPVRSGYRCVLTYNLAIRPSHDHTAPAASVLDSKKDLLRHTLERWIGDLSSSDSTNVTSHLYHALDQVYPKATASVDELKGVDFVRIRALQDFARVLPFEFFFAVLEQQKSGTVQRDRWRYNKRTRCYTDSESYDSHHEIENVEDTSSVVKSLRALDGTVIASSYDLSPEFCLVKNPFKGLEAASENYENEGNGIAHIHGQSANRKSAHPHTQEGSVTHWYRRSAIVIVPHVKLGEYLANCTFGPTTDKYERLESPGSKYFDSALRYLSRIRPGPPARMSMLDQIGSLFVSRLSKKLKMTDILKSALEYSHFTLFQTVSVHHKGRLPIKFFDWVREWLATVSEADRAEKYQKWIPLLIQGYPSMADSISIIERMSNPTGDDTIIDAAFMKTWRKDVIRRCVQSFPETNKKPTLSDAGCIVSAIFEVHEEWTTTSALLISLFDRFPQADATAFLLDVLLRFKSQGQAIHRPISDIIELHKRLSSRVFNCQRRLSDIVTSAKAKLTSKPGSRASVESPASTPSASDQEDDASANGSSEPGLVVTPQALLQFACNLNPSTESDAVNSLEQFIQELTAQCVTFSADDMKSLWLPFLYQLIQAQASRSVSLNTTTYQKLAHQFVKHLDNTIIGPYPQVGVNFHIPHVDCTCTDCKGLSQFLGDTSQRVGYFRMAEHRRRHLKQQLDGAHIACTQETRKGGTAYTLMVTKLKTLQDEVNGWKKRQTELFGALTRHIPQEHLQSLLGAEEAARVQSLAEPQQPATSTVSHHKG</sequence>
<evidence type="ECO:0000313" key="2">
    <source>
        <dbReference type="EMBL" id="POW09123.1"/>
    </source>
</evidence>
<gene>
    <name evidence="2" type="ORF">PSTT_07053</name>
</gene>
<reference evidence="2" key="1">
    <citation type="submission" date="2017-12" db="EMBL/GenBank/DDBJ databases">
        <title>Gene loss provides genomic basis for host adaptation in cereal stripe rust fungi.</title>
        <authorList>
            <person name="Xia C."/>
        </authorList>
    </citation>
    <scope>NUCLEOTIDE SEQUENCE [LARGE SCALE GENOMIC DNA]</scope>
    <source>
        <strain evidence="2">93-210</strain>
    </source>
</reference>
<organism evidence="2 3">
    <name type="scientific">Puccinia striiformis</name>
    <dbReference type="NCBI Taxonomy" id="27350"/>
    <lineage>
        <taxon>Eukaryota</taxon>
        <taxon>Fungi</taxon>
        <taxon>Dikarya</taxon>
        <taxon>Basidiomycota</taxon>
        <taxon>Pucciniomycotina</taxon>
        <taxon>Pucciniomycetes</taxon>
        <taxon>Pucciniales</taxon>
        <taxon>Pucciniaceae</taxon>
        <taxon>Puccinia</taxon>
    </lineage>
</organism>